<evidence type="ECO:0000259" key="10">
    <source>
        <dbReference type="Pfam" id="PF20560"/>
    </source>
</evidence>
<sequence>MDRLAMAGVLVALVAIVGGYAIEGGGISALFHFPAFVIVIGGSFGAVMLQTPSTYFVSGLKMFGQVWNKPKLDFYQTQKMISRWSDIARQKGFLALEDDLNTVEDPFIRKGLTYLIDGVDTDVIRHSLELDIELESDRQYRSARIYEALGGYSPTIGIIGAVLGLIQAMANIDDPSALGHGIATAFVATIYGVGGANLLFIPIAQKLQSQIDNEVLLKEMVIEGILFAANGENPQSIERRLEAYTRASV</sequence>
<dbReference type="GO" id="GO:0005886">
    <property type="term" value="C:plasma membrane"/>
    <property type="evidence" value="ECO:0007669"/>
    <property type="project" value="UniProtKB-SubCell"/>
</dbReference>
<evidence type="ECO:0000313" key="12">
    <source>
        <dbReference type="Proteomes" id="UP000682739"/>
    </source>
</evidence>
<dbReference type="GO" id="GO:0071978">
    <property type="term" value="P:bacterial-type flagellum-dependent swarming motility"/>
    <property type="evidence" value="ECO:0007669"/>
    <property type="project" value="InterPro"/>
</dbReference>
<dbReference type="GO" id="GO:0015031">
    <property type="term" value="P:protein transport"/>
    <property type="evidence" value="ECO:0007669"/>
    <property type="project" value="UniProtKB-KW"/>
</dbReference>
<dbReference type="AlphaFoldDB" id="A0A975DBA4"/>
<reference evidence="11" key="1">
    <citation type="submission" date="2021-03" db="EMBL/GenBank/DDBJ databases">
        <title>Description of Psychrosphaera ytuae sp. nov. isolated from deep sea sediment of South China Sea.</title>
        <authorList>
            <person name="Zhang J."/>
            <person name="Xu X.-D."/>
        </authorList>
    </citation>
    <scope>NUCLEOTIDE SEQUENCE</scope>
    <source>
        <strain evidence="11">MTZ26</strain>
    </source>
</reference>
<feature type="domain" description="MotA/TolQ/ExbB proton channel" evidence="9">
    <location>
        <begin position="101"/>
        <end position="219"/>
    </location>
</feature>
<keyword evidence="3 8" id="KW-0812">Transmembrane</keyword>
<keyword evidence="7" id="KW-0813">Transport</keyword>
<dbReference type="PANTHER" id="PTHR30433:SF3">
    <property type="entry name" value="MOTILITY PROTEIN A"/>
    <property type="match status" value="1"/>
</dbReference>
<dbReference type="Pfam" id="PF01618">
    <property type="entry name" value="MotA_ExbB"/>
    <property type="match status" value="1"/>
</dbReference>
<evidence type="ECO:0000256" key="4">
    <source>
        <dbReference type="ARBA" id="ARBA00022779"/>
    </source>
</evidence>
<dbReference type="PANTHER" id="PTHR30433">
    <property type="entry name" value="CHEMOTAXIS PROTEIN MOTA"/>
    <property type="match status" value="1"/>
</dbReference>
<keyword evidence="11" id="KW-0966">Cell projection</keyword>
<keyword evidence="4" id="KW-0283">Flagellar rotation</keyword>
<evidence type="ECO:0000256" key="7">
    <source>
        <dbReference type="RuleBase" id="RU004057"/>
    </source>
</evidence>
<feature type="transmembrane region" description="Helical" evidence="8">
    <location>
        <begin position="148"/>
        <end position="170"/>
    </location>
</feature>
<evidence type="ECO:0000313" key="11">
    <source>
        <dbReference type="EMBL" id="QTH63784.1"/>
    </source>
</evidence>
<dbReference type="InterPro" id="IPR046786">
    <property type="entry name" value="MotA_N"/>
</dbReference>
<proteinExistence type="inferred from homology"/>
<dbReference type="KEGG" id="psym:J1N51_13890"/>
<comment type="similarity">
    <text evidence="7">Belongs to the exbB/tolQ family.</text>
</comment>
<dbReference type="InterPro" id="IPR047055">
    <property type="entry name" value="MotA-like"/>
</dbReference>
<feature type="transmembrane region" description="Helical" evidence="8">
    <location>
        <begin position="31"/>
        <end position="49"/>
    </location>
</feature>
<keyword evidence="7" id="KW-0653">Protein transport</keyword>
<evidence type="ECO:0000256" key="2">
    <source>
        <dbReference type="ARBA" id="ARBA00022475"/>
    </source>
</evidence>
<evidence type="ECO:0000256" key="6">
    <source>
        <dbReference type="ARBA" id="ARBA00023136"/>
    </source>
</evidence>
<dbReference type="Pfam" id="PF20560">
    <property type="entry name" value="MotA_N"/>
    <property type="match status" value="1"/>
</dbReference>
<evidence type="ECO:0000256" key="8">
    <source>
        <dbReference type="SAM" id="Phobius"/>
    </source>
</evidence>
<evidence type="ECO:0000256" key="3">
    <source>
        <dbReference type="ARBA" id="ARBA00022692"/>
    </source>
</evidence>
<evidence type="ECO:0000256" key="5">
    <source>
        <dbReference type="ARBA" id="ARBA00022989"/>
    </source>
</evidence>
<keyword evidence="12" id="KW-1185">Reference proteome</keyword>
<dbReference type="InterPro" id="IPR002898">
    <property type="entry name" value="MotA_ExbB_proton_chnl"/>
</dbReference>
<organism evidence="11 12">
    <name type="scientific">Psychrosphaera ytuae</name>
    <dbReference type="NCBI Taxonomy" id="2820710"/>
    <lineage>
        <taxon>Bacteria</taxon>
        <taxon>Pseudomonadati</taxon>
        <taxon>Pseudomonadota</taxon>
        <taxon>Gammaproteobacteria</taxon>
        <taxon>Alteromonadales</taxon>
        <taxon>Pseudoalteromonadaceae</taxon>
        <taxon>Psychrosphaera</taxon>
    </lineage>
</organism>
<keyword evidence="11" id="KW-0969">Cilium</keyword>
<comment type="subcellular location">
    <subcellularLocation>
        <location evidence="1">Cell membrane</location>
        <topology evidence="1">Multi-pass membrane protein</topology>
    </subcellularLocation>
    <subcellularLocation>
        <location evidence="7">Membrane</location>
        <topology evidence="7">Multi-pass membrane protein</topology>
    </subcellularLocation>
</comment>
<dbReference type="RefSeq" id="WP_208831839.1">
    <property type="nucleotide sequence ID" value="NZ_CP072110.1"/>
</dbReference>
<dbReference type="EMBL" id="CP072110">
    <property type="protein sequence ID" value="QTH63784.1"/>
    <property type="molecule type" value="Genomic_DNA"/>
</dbReference>
<keyword evidence="5 8" id="KW-1133">Transmembrane helix</keyword>
<keyword evidence="11" id="KW-0282">Flagellum</keyword>
<evidence type="ECO:0000259" key="9">
    <source>
        <dbReference type="Pfam" id="PF01618"/>
    </source>
</evidence>
<dbReference type="NCBIfam" id="NF006583">
    <property type="entry name" value="PRK09109.1"/>
    <property type="match status" value="1"/>
</dbReference>
<accession>A0A975DBA4</accession>
<evidence type="ECO:0000256" key="1">
    <source>
        <dbReference type="ARBA" id="ARBA00004651"/>
    </source>
</evidence>
<feature type="transmembrane region" description="Helical" evidence="8">
    <location>
        <begin position="182"/>
        <end position="201"/>
    </location>
</feature>
<dbReference type="Proteomes" id="UP000682739">
    <property type="component" value="Chromosome"/>
</dbReference>
<name>A0A975DBA4_9GAMM</name>
<feature type="domain" description="Motility protein A N-terminal" evidence="10">
    <location>
        <begin position="7"/>
        <end position="82"/>
    </location>
</feature>
<keyword evidence="2" id="KW-1003">Cell membrane</keyword>
<gene>
    <name evidence="11" type="ORF">J1N51_13890</name>
</gene>
<dbReference type="GO" id="GO:0006935">
    <property type="term" value="P:chemotaxis"/>
    <property type="evidence" value="ECO:0007669"/>
    <property type="project" value="InterPro"/>
</dbReference>
<keyword evidence="6 8" id="KW-0472">Membrane</keyword>
<protein>
    <submittedName>
        <fullName evidence="11">Flagellar motor protein</fullName>
    </submittedName>
</protein>